<dbReference type="InterPro" id="IPR019775">
    <property type="entry name" value="WD40_repeat_CS"/>
</dbReference>
<dbReference type="PROSITE" id="PS50082">
    <property type="entry name" value="WD_REPEATS_2"/>
    <property type="match status" value="5"/>
</dbReference>
<feature type="repeat" description="WD" evidence="3">
    <location>
        <begin position="359"/>
        <end position="400"/>
    </location>
</feature>
<name>A0AAJ6VL79_9HYME</name>
<keyword evidence="6" id="KW-1185">Reference proteome</keyword>
<evidence type="ECO:0000259" key="5">
    <source>
        <dbReference type="SMART" id="SM00500"/>
    </source>
</evidence>
<dbReference type="CDD" id="cd00200">
    <property type="entry name" value="WD40"/>
    <property type="match status" value="1"/>
</dbReference>
<dbReference type="InterPro" id="IPR036322">
    <property type="entry name" value="WD40_repeat_dom_sf"/>
</dbReference>
<dbReference type="PANTHER" id="PTHR19846:SF0">
    <property type="entry name" value="PRE-MRNA PROCESSING FACTOR 4"/>
    <property type="match status" value="1"/>
</dbReference>
<feature type="repeat" description="WD" evidence="3">
    <location>
        <begin position="324"/>
        <end position="358"/>
    </location>
</feature>
<dbReference type="InterPro" id="IPR014906">
    <property type="entry name" value="PRP4-like"/>
</dbReference>
<proteinExistence type="predicted"/>
<keyword evidence="2" id="KW-0677">Repeat</keyword>
<dbReference type="InterPro" id="IPR036285">
    <property type="entry name" value="PRP4-like_sf"/>
</dbReference>
<sequence length="521" mass="58844">MSDDEDIHYVKKQKTVHYGSLEESERIRIAAVNSEPNDDTNKESHSMSSGPVLIGNIHTSNEYMELEDDMSKDRQALLEEFERRKKARQINVSTDDFEVKRNLRQLGEPVCLFGEGPADRRNRLRELLASLGEDAIKKKEDDDKSTQLDKDPETTWYHEGPESLRIARLWTASYSIPRAKQRLENARKELELPAATRTARRQELLKKLQALTIYCSQIGDTRPISYCQFSPNSKLLATASWSGLCKLWSMPDCNLVRTLKGHGCNVGCIVFHPKATITEDIFEEHVGRTCILASCASDGSVKLWGGGKGEKPLADVEGHEPNRVSRLAFHPSGRFLGTCCYDSSWRLWDLEQQAEVLHQEGHTRPVHCINFQIDGSVAATGGQDSFGRVWDLRTGRCIMFMEGHLKSIFGIDFSPNGFHIATGSEDNSCKIWDLRKRSCIYTIPAHLNLIADVKYQKEDGQYLVTGSYDGTAKIWSNNTWQPLKTLPGHDGKVMSIDISGDHKFIATSSYDRTFKLWAPDT</sequence>
<reference evidence="7" key="1">
    <citation type="submission" date="2025-08" db="UniProtKB">
        <authorList>
            <consortium name="RefSeq"/>
        </authorList>
    </citation>
    <scope>IDENTIFICATION</scope>
</reference>
<feature type="repeat" description="WD" evidence="3">
    <location>
        <begin position="401"/>
        <end position="442"/>
    </location>
</feature>
<keyword evidence="1 3" id="KW-0853">WD repeat</keyword>
<dbReference type="GO" id="GO:0000398">
    <property type="term" value="P:mRNA splicing, via spliceosome"/>
    <property type="evidence" value="ECO:0007669"/>
    <property type="project" value="TreeGrafter"/>
</dbReference>
<dbReference type="PROSITE" id="PS50294">
    <property type="entry name" value="WD_REPEATS_REGION"/>
    <property type="match status" value="4"/>
</dbReference>
<organism evidence="6 7">
    <name type="scientific">Ceratosolen solmsi marchali</name>
    <dbReference type="NCBI Taxonomy" id="326594"/>
    <lineage>
        <taxon>Eukaryota</taxon>
        <taxon>Metazoa</taxon>
        <taxon>Ecdysozoa</taxon>
        <taxon>Arthropoda</taxon>
        <taxon>Hexapoda</taxon>
        <taxon>Insecta</taxon>
        <taxon>Pterygota</taxon>
        <taxon>Neoptera</taxon>
        <taxon>Endopterygota</taxon>
        <taxon>Hymenoptera</taxon>
        <taxon>Apocrita</taxon>
        <taxon>Proctotrupomorpha</taxon>
        <taxon>Chalcidoidea</taxon>
        <taxon>Agaonidae</taxon>
        <taxon>Agaoninae</taxon>
        <taxon>Ceratosolen</taxon>
    </lineage>
</organism>
<dbReference type="SMART" id="SM00500">
    <property type="entry name" value="SFM"/>
    <property type="match status" value="1"/>
</dbReference>
<dbReference type="InterPro" id="IPR015943">
    <property type="entry name" value="WD40/YVTN_repeat-like_dom_sf"/>
</dbReference>
<dbReference type="SMART" id="SM00320">
    <property type="entry name" value="WD40"/>
    <property type="match status" value="7"/>
</dbReference>
<dbReference type="RefSeq" id="XP_011494002.1">
    <property type="nucleotide sequence ID" value="XM_011495700.1"/>
</dbReference>
<dbReference type="FunFam" id="2.130.10.10:FF:000411">
    <property type="entry name" value="U4/U6 small nuclear ribonucleoprotein Prp4"/>
    <property type="match status" value="1"/>
</dbReference>
<dbReference type="CTD" id="39955"/>
<accession>A0AAJ6VL79</accession>
<dbReference type="PRINTS" id="PR00320">
    <property type="entry name" value="GPROTEINBRPT"/>
</dbReference>
<dbReference type="SUPFAM" id="SSF50978">
    <property type="entry name" value="WD40 repeat-like"/>
    <property type="match status" value="1"/>
</dbReference>
<dbReference type="KEGG" id="csol:105359183"/>
<keyword evidence="7" id="KW-0687">Ribonucleoprotein</keyword>
<feature type="repeat" description="WD" evidence="3">
    <location>
        <begin position="486"/>
        <end position="521"/>
    </location>
</feature>
<evidence type="ECO:0000256" key="1">
    <source>
        <dbReference type="ARBA" id="ARBA00022574"/>
    </source>
</evidence>
<gene>
    <name evidence="7" type="primary">LOC105359183</name>
</gene>
<evidence type="ECO:0000256" key="4">
    <source>
        <dbReference type="SAM" id="MobiDB-lite"/>
    </source>
</evidence>
<dbReference type="GO" id="GO:0017070">
    <property type="term" value="F:U6 snRNA binding"/>
    <property type="evidence" value="ECO:0007669"/>
    <property type="project" value="TreeGrafter"/>
</dbReference>
<dbReference type="Gene3D" id="4.10.280.110">
    <property type="entry name" value="Pre-mRNA processing factor 4 domain"/>
    <property type="match status" value="1"/>
</dbReference>
<dbReference type="GO" id="GO:0046540">
    <property type="term" value="C:U4/U6 x U5 tri-snRNP complex"/>
    <property type="evidence" value="ECO:0007669"/>
    <property type="project" value="TreeGrafter"/>
</dbReference>
<protein>
    <submittedName>
        <fullName evidence="7">U4/U6 small nuclear ribonucleoprotein Prp4</fullName>
    </submittedName>
</protein>
<feature type="region of interest" description="Disordered" evidence="4">
    <location>
        <begin position="33"/>
        <end position="52"/>
    </location>
</feature>
<dbReference type="GeneID" id="105359183"/>
<dbReference type="Proteomes" id="UP000695007">
    <property type="component" value="Unplaced"/>
</dbReference>
<evidence type="ECO:0000256" key="2">
    <source>
        <dbReference type="ARBA" id="ARBA00022737"/>
    </source>
</evidence>
<dbReference type="Pfam" id="PF00400">
    <property type="entry name" value="WD40"/>
    <property type="match status" value="7"/>
</dbReference>
<dbReference type="Gene3D" id="2.130.10.10">
    <property type="entry name" value="YVTN repeat-like/Quinoprotein amine dehydrogenase"/>
    <property type="match status" value="3"/>
</dbReference>
<evidence type="ECO:0000313" key="7">
    <source>
        <dbReference type="RefSeq" id="XP_011494002.1"/>
    </source>
</evidence>
<evidence type="ECO:0000313" key="6">
    <source>
        <dbReference type="Proteomes" id="UP000695007"/>
    </source>
</evidence>
<dbReference type="GO" id="GO:0030621">
    <property type="term" value="F:U4 snRNA binding"/>
    <property type="evidence" value="ECO:0007669"/>
    <property type="project" value="TreeGrafter"/>
</dbReference>
<dbReference type="PANTHER" id="PTHR19846">
    <property type="entry name" value="WD40 REPEAT PROTEIN"/>
    <property type="match status" value="1"/>
</dbReference>
<feature type="domain" description="Pre-mRNA processing factor 4 (PRP4)-like" evidence="5">
    <location>
        <begin position="94"/>
        <end position="146"/>
    </location>
</feature>
<dbReference type="FunFam" id="4.10.280.110:FF:000002">
    <property type="entry name" value="U4/U6 small nuclear ribonucleoprotein Prp4"/>
    <property type="match status" value="1"/>
</dbReference>
<feature type="repeat" description="WD" evidence="3">
    <location>
        <begin position="443"/>
        <end position="485"/>
    </location>
</feature>
<dbReference type="AlphaFoldDB" id="A0AAJ6VL79"/>
<dbReference type="PROSITE" id="PS00678">
    <property type="entry name" value="WD_REPEATS_1"/>
    <property type="match status" value="2"/>
</dbReference>
<dbReference type="InterPro" id="IPR020472">
    <property type="entry name" value="WD40_PAC1"/>
</dbReference>
<dbReference type="SUPFAM" id="SSF158230">
    <property type="entry name" value="PRP4-like"/>
    <property type="match status" value="1"/>
</dbReference>
<dbReference type="FunFam" id="2.130.10.10:FF:001300">
    <property type="entry name" value="U4/U6 small nuclear ribonucleoprotein Prp4"/>
    <property type="match status" value="1"/>
</dbReference>
<dbReference type="Pfam" id="PF08799">
    <property type="entry name" value="PRP4"/>
    <property type="match status" value="1"/>
</dbReference>
<evidence type="ECO:0000256" key="3">
    <source>
        <dbReference type="PROSITE-ProRule" id="PRU00221"/>
    </source>
</evidence>
<dbReference type="InterPro" id="IPR001680">
    <property type="entry name" value="WD40_rpt"/>
</dbReference>